<dbReference type="InterPro" id="IPR038717">
    <property type="entry name" value="Tc1-like_DDE_dom"/>
</dbReference>
<keyword evidence="3" id="KW-1185">Reference proteome</keyword>
<evidence type="ECO:0000313" key="2">
    <source>
        <dbReference type="EMBL" id="KAK8871638.1"/>
    </source>
</evidence>
<feature type="domain" description="Tc1-like transposase DDE" evidence="1">
    <location>
        <begin position="9"/>
        <end position="71"/>
    </location>
</feature>
<evidence type="ECO:0000259" key="1">
    <source>
        <dbReference type="Pfam" id="PF13358"/>
    </source>
</evidence>
<sequence>MNDVYGHMNWVLMQDGATAHTASSTIEYLTDYCKVLENWPSNSPDINPIENLWSYLKQKVEELNPQNENELIELLYNLWENLDISLVHNLIDSVPSRLRAVIQSDGYPTRY</sequence>
<protein>
    <recommendedName>
        <fullName evidence="1">Tc1-like transposase DDE domain-containing protein</fullName>
    </recommendedName>
</protein>
<gene>
    <name evidence="2" type="ORF">M9Y10_007375</name>
</gene>
<comment type="caution">
    <text evidence="2">The sequence shown here is derived from an EMBL/GenBank/DDBJ whole genome shotgun (WGS) entry which is preliminary data.</text>
</comment>
<organism evidence="2 3">
    <name type="scientific">Tritrichomonas musculus</name>
    <dbReference type="NCBI Taxonomy" id="1915356"/>
    <lineage>
        <taxon>Eukaryota</taxon>
        <taxon>Metamonada</taxon>
        <taxon>Parabasalia</taxon>
        <taxon>Tritrichomonadida</taxon>
        <taxon>Tritrichomonadidae</taxon>
        <taxon>Tritrichomonas</taxon>
    </lineage>
</organism>
<dbReference type="Proteomes" id="UP001470230">
    <property type="component" value="Unassembled WGS sequence"/>
</dbReference>
<dbReference type="Pfam" id="PF13358">
    <property type="entry name" value="DDE_3"/>
    <property type="match status" value="1"/>
</dbReference>
<dbReference type="Gene3D" id="3.30.420.10">
    <property type="entry name" value="Ribonuclease H-like superfamily/Ribonuclease H"/>
    <property type="match status" value="1"/>
</dbReference>
<accession>A0ABR2J156</accession>
<dbReference type="EMBL" id="JAPFFF010000013">
    <property type="protein sequence ID" value="KAK8871638.1"/>
    <property type="molecule type" value="Genomic_DNA"/>
</dbReference>
<dbReference type="InterPro" id="IPR036397">
    <property type="entry name" value="RNaseH_sf"/>
</dbReference>
<name>A0ABR2J156_9EUKA</name>
<evidence type="ECO:0000313" key="3">
    <source>
        <dbReference type="Proteomes" id="UP001470230"/>
    </source>
</evidence>
<proteinExistence type="predicted"/>
<reference evidence="2 3" key="1">
    <citation type="submission" date="2024-04" db="EMBL/GenBank/DDBJ databases">
        <title>Tritrichomonas musculus Genome.</title>
        <authorList>
            <person name="Alves-Ferreira E."/>
            <person name="Grigg M."/>
            <person name="Lorenzi H."/>
            <person name="Galac M."/>
        </authorList>
    </citation>
    <scope>NUCLEOTIDE SEQUENCE [LARGE SCALE GENOMIC DNA]</scope>
    <source>
        <strain evidence="2 3">EAF2021</strain>
    </source>
</reference>